<keyword evidence="3" id="KW-1185">Reference proteome</keyword>
<proteinExistence type="predicted"/>
<organism evidence="2 3">
    <name type="scientific">Brevundimonas alba</name>
    <dbReference type="NCBI Taxonomy" id="74314"/>
    <lineage>
        <taxon>Bacteria</taxon>
        <taxon>Pseudomonadati</taxon>
        <taxon>Pseudomonadota</taxon>
        <taxon>Alphaproteobacteria</taxon>
        <taxon>Caulobacterales</taxon>
        <taxon>Caulobacteraceae</taxon>
        <taxon>Brevundimonas</taxon>
    </lineage>
</organism>
<comment type="caution">
    <text evidence="2">The sequence shown here is derived from an EMBL/GenBank/DDBJ whole genome shotgun (WGS) entry which is preliminary data.</text>
</comment>
<dbReference type="RefSeq" id="WP_168045485.1">
    <property type="nucleotide sequence ID" value="NZ_JAATJM010000001.1"/>
</dbReference>
<dbReference type="AlphaFoldDB" id="A0A7X5YJA7"/>
<evidence type="ECO:0000256" key="1">
    <source>
        <dbReference type="SAM" id="Phobius"/>
    </source>
</evidence>
<reference evidence="2 3" key="1">
    <citation type="submission" date="2020-03" db="EMBL/GenBank/DDBJ databases">
        <title>Genomic Encyclopedia of Type Strains, Phase IV (KMG-IV): sequencing the most valuable type-strain genomes for metagenomic binning, comparative biology and taxonomic classification.</title>
        <authorList>
            <person name="Goeker M."/>
        </authorList>
    </citation>
    <scope>NUCLEOTIDE SEQUENCE [LARGE SCALE GENOMIC DNA]</scope>
    <source>
        <strain evidence="2 3">DSM 4736</strain>
    </source>
</reference>
<keyword evidence="1" id="KW-1133">Transmembrane helix</keyword>
<dbReference type="EMBL" id="JAATJM010000001">
    <property type="protein sequence ID" value="NJC40622.1"/>
    <property type="molecule type" value="Genomic_DNA"/>
</dbReference>
<accession>A0A7X5YJA7</accession>
<dbReference type="Proteomes" id="UP000587415">
    <property type="component" value="Unassembled WGS sequence"/>
</dbReference>
<evidence type="ECO:0000313" key="3">
    <source>
        <dbReference type="Proteomes" id="UP000587415"/>
    </source>
</evidence>
<protein>
    <submittedName>
        <fullName evidence="2">Uncharacterized protein</fullName>
    </submittedName>
</protein>
<name>A0A7X5YJA7_9CAUL</name>
<gene>
    <name evidence="2" type="ORF">GGQ87_000880</name>
</gene>
<feature type="transmembrane region" description="Helical" evidence="1">
    <location>
        <begin position="41"/>
        <end position="65"/>
    </location>
</feature>
<keyword evidence="1" id="KW-0812">Transmembrane</keyword>
<sequence length="126" mass="14351">MTPLQAVSRGYWTVNGGVMFMMLGVPIMTHVIVTSLGHPEWAMMAAGLAFLVSWPAAWLTWSLLVTRWRIWAYERVEDLDELKAVGVAAKLLWPEGHSMARTEIRTRAQQQRIRSLEDAWAQKRSA</sequence>
<evidence type="ECO:0000313" key="2">
    <source>
        <dbReference type="EMBL" id="NJC40622.1"/>
    </source>
</evidence>
<feature type="transmembrane region" description="Helical" evidence="1">
    <location>
        <begin position="12"/>
        <end position="35"/>
    </location>
</feature>
<keyword evidence="1" id="KW-0472">Membrane</keyword>